<keyword evidence="1" id="KW-0732">Signal</keyword>
<keyword evidence="3" id="KW-1185">Reference proteome</keyword>
<dbReference type="OrthoDB" id="9854887at2"/>
<organism evidence="2 3">
    <name type="scientific">Gordonia soli NBRC 108243</name>
    <dbReference type="NCBI Taxonomy" id="1223545"/>
    <lineage>
        <taxon>Bacteria</taxon>
        <taxon>Bacillati</taxon>
        <taxon>Actinomycetota</taxon>
        <taxon>Actinomycetes</taxon>
        <taxon>Mycobacteriales</taxon>
        <taxon>Gordoniaceae</taxon>
        <taxon>Gordonia</taxon>
    </lineage>
</organism>
<dbReference type="RefSeq" id="WP_007617756.1">
    <property type="nucleotide sequence ID" value="NZ_BANX01000005.1"/>
</dbReference>
<evidence type="ECO:0000313" key="2">
    <source>
        <dbReference type="EMBL" id="GAC67005.1"/>
    </source>
</evidence>
<reference evidence="2 3" key="1">
    <citation type="submission" date="2013-01" db="EMBL/GenBank/DDBJ databases">
        <title>Whole genome shotgun sequence of Gordonia soli NBRC 108243.</title>
        <authorList>
            <person name="Isaki-Nakamura S."/>
            <person name="Hosoyama A."/>
            <person name="Tsuchikane K."/>
            <person name="Ando Y."/>
            <person name="Baba S."/>
            <person name="Ohji S."/>
            <person name="Hamada M."/>
            <person name="Tamura T."/>
            <person name="Yamazoe A."/>
            <person name="Yamazaki S."/>
            <person name="Fujita N."/>
        </authorList>
    </citation>
    <scope>NUCLEOTIDE SEQUENCE [LARGE SCALE GENOMIC DNA]</scope>
    <source>
        <strain evidence="2 3">NBRC 108243</strain>
    </source>
</reference>
<accession>M0QEJ4</accession>
<dbReference type="AlphaFoldDB" id="M0QEJ4"/>
<gene>
    <name evidence="2" type="ORF">GS4_05_02180</name>
</gene>
<feature type="chain" id="PRO_5004003982" evidence="1">
    <location>
        <begin position="30"/>
        <end position="178"/>
    </location>
</feature>
<dbReference type="Proteomes" id="UP000011666">
    <property type="component" value="Unassembled WGS sequence"/>
</dbReference>
<name>M0QEJ4_9ACTN</name>
<evidence type="ECO:0000313" key="3">
    <source>
        <dbReference type="Proteomes" id="UP000011666"/>
    </source>
</evidence>
<dbReference type="STRING" id="1223545.GS4_05_02180"/>
<feature type="signal peptide" evidence="1">
    <location>
        <begin position="1"/>
        <end position="29"/>
    </location>
</feature>
<dbReference type="EMBL" id="BANX01000005">
    <property type="protein sequence ID" value="GAC67005.1"/>
    <property type="molecule type" value="Genomic_DNA"/>
</dbReference>
<evidence type="ECO:0000256" key="1">
    <source>
        <dbReference type="SAM" id="SignalP"/>
    </source>
</evidence>
<sequence>MASRRLASIAGAIGIVAATAFGTAAPASAQVTIDRGQVGRVVLGTQADCRVAPNGLTARGGPFVVSAPPRTAAMNVRSRVVKIVNRKPVAIPGSTWSAWKRVTPASPATYSGGYVWTGNVRATLEVGHLVEFWGVRGGLRGAALAAYDRYLTTTSGAPDFGSLGPWLPSQRYCQIPRR</sequence>
<comment type="caution">
    <text evidence="2">The sequence shown here is derived from an EMBL/GenBank/DDBJ whole genome shotgun (WGS) entry which is preliminary data.</text>
</comment>
<proteinExistence type="predicted"/>
<protein>
    <submittedName>
        <fullName evidence="2">Uncharacterized protein</fullName>
    </submittedName>
</protein>